<dbReference type="AlphaFoldDB" id="A0A175YLJ9"/>
<accession>A0A175YLJ9</accession>
<dbReference type="Proteomes" id="UP000077755">
    <property type="component" value="Chromosome 8"/>
</dbReference>
<gene>
    <name evidence="1" type="ORF">DCAR_028557</name>
    <name evidence="2" type="ORF">DCAR_0830777</name>
</gene>
<dbReference type="EMBL" id="LNRQ01000008">
    <property type="protein sequence ID" value="KZM84021.1"/>
    <property type="molecule type" value="Genomic_DNA"/>
</dbReference>
<sequence length="96" mass="10718">MKRASEIIHLLEQFPVCDLYPLRLVGNDVDVACFDRFFSIAEGLQIADAVVYRRAHDLLCGVGNAYGNLMELDVLASRGHFLSMVAAPAFPFLFQK</sequence>
<protein>
    <submittedName>
        <fullName evidence="1">Uncharacterized protein</fullName>
    </submittedName>
</protein>
<keyword evidence="3" id="KW-1185">Reference proteome</keyword>
<proteinExistence type="predicted"/>
<dbReference type="Gramene" id="KZM84021">
    <property type="protein sequence ID" value="KZM84021"/>
    <property type="gene ID" value="DCAR_028557"/>
</dbReference>
<reference evidence="1" key="1">
    <citation type="journal article" date="2016" name="Nat. Genet.">
        <title>A high-quality carrot genome assembly provides new insights into carotenoid accumulation and asterid genome evolution.</title>
        <authorList>
            <person name="Iorizzo M."/>
            <person name="Ellison S."/>
            <person name="Senalik D."/>
            <person name="Zeng P."/>
            <person name="Satapoomin P."/>
            <person name="Huang J."/>
            <person name="Bowman M."/>
            <person name="Iovene M."/>
            <person name="Sanseverino W."/>
            <person name="Cavagnaro P."/>
            <person name="Yildiz M."/>
            <person name="Macko-Podgorni A."/>
            <person name="Moranska E."/>
            <person name="Grzebelus E."/>
            <person name="Grzebelus D."/>
            <person name="Ashrafi H."/>
            <person name="Zheng Z."/>
            <person name="Cheng S."/>
            <person name="Spooner D."/>
            <person name="Van Deynze A."/>
            <person name="Simon P."/>
        </authorList>
    </citation>
    <scope>NUCLEOTIDE SEQUENCE [LARGE SCALE GENOMIC DNA]</scope>
    <source>
        <tissue evidence="1">Leaf</tissue>
    </source>
</reference>
<evidence type="ECO:0000313" key="2">
    <source>
        <dbReference type="EMBL" id="WOH11296.1"/>
    </source>
</evidence>
<organism evidence="1">
    <name type="scientific">Daucus carota subsp. sativus</name>
    <name type="common">Carrot</name>
    <dbReference type="NCBI Taxonomy" id="79200"/>
    <lineage>
        <taxon>Eukaryota</taxon>
        <taxon>Viridiplantae</taxon>
        <taxon>Streptophyta</taxon>
        <taxon>Embryophyta</taxon>
        <taxon>Tracheophyta</taxon>
        <taxon>Spermatophyta</taxon>
        <taxon>Magnoliopsida</taxon>
        <taxon>eudicotyledons</taxon>
        <taxon>Gunneridae</taxon>
        <taxon>Pentapetalae</taxon>
        <taxon>asterids</taxon>
        <taxon>campanulids</taxon>
        <taxon>Apiales</taxon>
        <taxon>Apiaceae</taxon>
        <taxon>Apioideae</taxon>
        <taxon>Scandiceae</taxon>
        <taxon>Daucinae</taxon>
        <taxon>Daucus</taxon>
        <taxon>Daucus sect. Daucus</taxon>
    </lineage>
</organism>
<name>A0A175YLJ9_DAUCS</name>
<evidence type="ECO:0000313" key="3">
    <source>
        <dbReference type="Proteomes" id="UP000077755"/>
    </source>
</evidence>
<dbReference type="EMBL" id="CP093350">
    <property type="protein sequence ID" value="WOH11296.1"/>
    <property type="molecule type" value="Genomic_DNA"/>
</dbReference>
<reference evidence="2" key="2">
    <citation type="submission" date="2022-03" db="EMBL/GenBank/DDBJ databases">
        <title>Draft title - Genomic analysis of global carrot germplasm unveils the trajectory of domestication and the origin of high carotenoid orange carrot.</title>
        <authorList>
            <person name="Iorizzo M."/>
            <person name="Ellison S."/>
            <person name="Senalik D."/>
            <person name="Macko-Podgorni A."/>
            <person name="Grzebelus D."/>
            <person name="Bostan H."/>
            <person name="Rolling W."/>
            <person name="Curaba J."/>
            <person name="Simon P."/>
        </authorList>
    </citation>
    <scope>NUCLEOTIDE SEQUENCE</scope>
    <source>
        <tissue evidence="2">Leaf</tissue>
    </source>
</reference>
<evidence type="ECO:0000313" key="1">
    <source>
        <dbReference type="EMBL" id="KZM84021.1"/>
    </source>
</evidence>